<feature type="transmembrane region" description="Helical" evidence="1">
    <location>
        <begin position="145"/>
        <end position="162"/>
    </location>
</feature>
<organism evidence="2 3">
    <name type="scientific">Cotesia typhae</name>
    <dbReference type="NCBI Taxonomy" id="2053667"/>
    <lineage>
        <taxon>Eukaryota</taxon>
        <taxon>Metazoa</taxon>
        <taxon>Ecdysozoa</taxon>
        <taxon>Arthropoda</taxon>
        <taxon>Hexapoda</taxon>
        <taxon>Insecta</taxon>
        <taxon>Pterygota</taxon>
        <taxon>Neoptera</taxon>
        <taxon>Endopterygota</taxon>
        <taxon>Hymenoptera</taxon>
        <taxon>Apocrita</taxon>
        <taxon>Ichneumonoidea</taxon>
        <taxon>Braconidae</taxon>
        <taxon>Microgastrinae</taxon>
        <taxon>Cotesia</taxon>
    </lineage>
</organism>
<dbReference type="InterPro" id="IPR032751">
    <property type="entry name" value="Fuseless"/>
</dbReference>
<evidence type="ECO:0000313" key="3">
    <source>
        <dbReference type="Proteomes" id="UP000729913"/>
    </source>
</evidence>
<proteinExistence type="predicted"/>
<comment type="caution">
    <text evidence="2">The sequence shown here is derived from an EMBL/GenBank/DDBJ whole genome shotgun (WGS) entry which is preliminary data.</text>
</comment>
<keyword evidence="1" id="KW-0472">Membrane</keyword>
<keyword evidence="1" id="KW-1133">Transmembrane helix</keyword>
<evidence type="ECO:0000256" key="1">
    <source>
        <dbReference type="SAM" id="Phobius"/>
    </source>
</evidence>
<feature type="transmembrane region" description="Helical" evidence="1">
    <location>
        <begin position="238"/>
        <end position="261"/>
    </location>
</feature>
<gene>
    <name evidence="2" type="ORF">G9C98_002727</name>
</gene>
<feature type="transmembrane region" description="Helical" evidence="1">
    <location>
        <begin position="198"/>
        <end position="218"/>
    </location>
</feature>
<dbReference type="Proteomes" id="UP000729913">
    <property type="component" value="Unassembled WGS sequence"/>
</dbReference>
<dbReference type="Pfam" id="PF15993">
    <property type="entry name" value="Fuseless"/>
    <property type="match status" value="1"/>
</dbReference>
<dbReference type="EMBL" id="JAAOIC020000016">
    <property type="protein sequence ID" value="KAG8041434.1"/>
    <property type="molecule type" value="Genomic_DNA"/>
</dbReference>
<name>A0A8J5VD11_9HYME</name>
<feature type="transmembrane region" description="Helical" evidence="1">
    <location>
        <begin position="313"/>
        <end position="334"/>
    </location>
</feature>
<dbReference type="GO" id="GO:0070073">
    <property type="term" value="P:clustering of voltage-gated calcium channels"/>
    <property type="evidence" value="ECO:0007669"/>
    <property type="project" value="TreeGrafter"/>
</dbReference>
<evidence type="ECO:0000313" key="2">
    <source>
        <dbReference type="EMBL" id="KAG8041434.1"/>
    </source>
</evidence>
<sequence>MNIDQDWRMVELRTTGVASSVTRERPATRYNVHYTVLTILDAIFSAFVAAPAVVGYWRGTWSLSDFYIYPEDPFWSNATSIIVGYGGLFFFNVIQHFLNDFLHPDKHRLLYYFGSRIYTAIFGFCCVNAWRGGWHVLHLYTEQNPNTVIATTVFALVALGFMKGIRNISAPPFSLSLDSHPGYFEVPTMFRIDNTRDWTLYALDCLFSVGIVGTLVVFVWRGIWVLLDLHLFPDNREYSSICSLIIGYVIVAITFCLQPVMRYACSRIQGLPRLLAADAFLLLSFIGTVNVWRGVWSMLDLWFIPEDPELSCWITHVGCFVFLGLLNCSNSILVRGVYIDAEEEEGRCVIFPCHYLRLFFKIEREKKEARRRNLMSIPRDYTENNGKDLESGALLNCTTLPTVIPSSQDHQG</sequence>
<dbReference type="AlphaFoldDB" id="A0A8J5VD11"/>
<dbReference type="PANTHER" id="PTHR35270">
    <property type="entry name" value="FUSELESS, ISOFORM A"/>
    <property type="match status" value="1"/>
</dbReference>
<dbReference type="GO" id="GO:0007270">
    <property type="term" value="P:neuron-neuron synaptic transmission"/>
    <property type="evidence" value="ECO:0007669"/>
    <property type="project" value="TreeGrafter"/>
</dbReference>
<feature type="transmembrane region" description="Helical" evidence="1">
    <location>
        <begin position="273"/>
        <end position="293"/>
    </location>
</feature>
<feature type="transmembrane region" description="Helical" evidence="1">
    <location>
        <begin position="32"/>
        <end position="54"/>
    </location>
</feature>
<protein>
    <submittedName>
        <fullName evidence="2">Uncharacterized protein</fullName>
    </submittedName>
</protein>
<reference evidence="2" key="2">
    <citation type="submission" date="2021-04" db="EMBL/GenBank/DDBJ databases">
        <title>Genome-wide patterns of bracovirus chromosomal integration into multiple host tissues during parasitism.</title>
        <authorList>
            <person name="Chebbi M.A.C."/>
        </authorList>
    </citation>
    <scope>NUCLEOTIDE SEQUENCE</scope>
    <source>
        <tissue evidence="2">Whole body</tissue>
    </source>
</reference>
<dbReference type="OrthoDB" id="45313at2759"/>
<accession>A0A8J5VD11</accession>
<feature type="transmembrane region" description="Helical" evidence="1">
    <location>
        <begin position="110"/>
        <end position="130"/>
    </location>
</feature>
<reference evidence="2" key="1">
    <citation type="submission" date="2020-03" db="EMBL/GenBank/DDBJ databases">
        <authorList>
            <person name="Chebbi M.A."/>
            <person name="Drezen J.M."/>
        </authorList>
    </citation>
    <scope>NUCLEOTIDE SEQUENCE</scope>
    <source>
        <tissue evidence="2">Whole body</tissue>
    </source>
</reference>
<keyword evidence="1" id="KW-0812">Transmembrane</keyword>
<feature type="transmembrane region" description="Helical" evidence="1">
    <location>
        <begin position="74"/>
        <end position="98"/>
    </location>
</feature>
<dbReference type="PANTHER" id="PTHR35270:SF2">
    <property type="entry name" value="FUSELESS, ISOFORM A"/>
    <property type="match status" value="1"/>
</dbReference>
<dbReference type="GO" id="GO:0042734">
    <property type="term" value="C:presynaptic membrane"/>
    <property type="evidence" value="ECO:0007669"/>
    <property type="project" value="TreeGrafter"/>
</dbReference>
<dbReference type="GO" id="GO:0007274">
    <property type="term" value="P:neuromuscular synaptic transmission"/>
    <property type="evidence" value="ECO:0007669"/>
    <property type="project" value="TreeGrafter"/>
</dbReference>
<keyword evidence="3" id="KW-1185">Reference proteome</keyword>